<sequence>MAAITTSRNTPWRDCILTPVPVAKGEVIPEGAIVCVSADGYAVNGKAGTALKYAGCSAESVNNKDGADGDCVINVRSHKAFRWDNDGSITQASLLERAYILDNQTVTATDGSAAASDDGKTPAKEAAYSKAGTIIMIDADGVWIY</sequence>
<dbReference type="OrthoDB" id="5465205at2"/>
<proteinExistence type="predicted"/>
<evidence type="ECO:0000313" key="2">
    <source>
        <dbReference type="Proteomes" id="UP000232062"/>
    </source>
</evidence>
<comment type="caution">
    <text evidence="1">The sequence shown here is derived from an EMBL/GenBank/DDBJ whole genome shotgun (WGS) entry which is preliminary data.</text>
</comment>
<dbReference type="EMBL" id="PIQI01000009">
    <property type="protein sequence ID" value="PJZ07119.1"/>
    <property type="molecule type" value="Genomic_DNA"/>
</dbReference>
<accession>A0A2M9WHY7</accession>
<name>A0A2M9WHY7_9GAMM</name>
<organism evidence="1 2">
    <name type="scientific">Pantoea rodasii</name>
    <dbReference type="NCBI Taxonomy" id="1076549"/>
    <lineage>
        <taxon>Bacteria</taxon>
        <taxon>Pseudomonadati</taxon>
        <taxon>Pseudomonadota</taxon>
        <taxon>Gammaproteobacteria</taxon>
        <taxon>Enterobacterales</taxon>
        <taxon>Erwiniaceae</taxon>
        <taxon>Pantoea</taxon>
    </lineage>
</organism>
<dbReference type="Proteomes" id="UP000232062">
    <property type="component" value="Unassembled WGS sequence"/>
</dbReference>
<keyword evidence="2" id="KW-1185">Reference proteome</keyword>
<protein>
    <submittedName>
        <fullName evidence="1">Uncharacterized protein</fullName>
    </submittedName>
</protein>
<evidence type="ECO:0000313" key="1">
    <source>
        <dbReference type="EMBL" id="PJZ07119.1"/>
    </source>
</evidence>
<reference evidence="1 2" key="1">
    <citation type="submission" date="2017-11" db="EMBL/GenBank/DDBJ databases">
        <title>The genome sequence of Pantoea rodasii DSM 26611.</title>
        <authorList>
            <person name="Gao J."/>
            <person name="Mao X."/>
            <person name="Sun J."/>
        </authorList>
    </citation>
    <scope>NUCLEOTIDE SEQUENCE [LARGE SCALE GENOMIC DNA]</scope>
    <source>
        <strain evidence="1 2">DSM 26611</strain>
    </source>
</reference>
<dbReference type="AlphaFoldDB" id="A0A2M9WHY7"/>
<gene>
    <name evidence="1" type="ORF">PRCB_03055</name>
</gene>